<dbReference type="GeneID" id="7828693"/>
<keyword evidence="4" id="KW-1185">Reference proteome</keyword>
<evidence type="ECO:0000259" key="2">
    <source>
        <dbReference type="PROSITE" id="PS50011"/>
    </source>
</evidence>
<feature type="region of interest" description="Disordered" evidence="1">
    <location>
        <begin position="1"/>
        <end position="39"/>
    </location>
</feature>
<feature type="compositionally biased region" description="Polar residues" evidence="1">
    <location>
        <begin position="638"/>
        <end position="655"/>
    </location>
</feature>
<feature type="region of interest" description="Disordered" evidence="1">
    <location>
        <begin position="720"/>
        <end position="739"/>
    </location>
</feature>
<feature type="region of interest" description="Disordered" evidence="1">
    <location>
        <begin position="631"/>
        <end position="655"/>
    </location>
</feature>
<dbReference type="HOGENOM" id="CLU_257848_0_0_1"/>
<dbReference type="Pfam" id="PF00069">
    <property type="entry name" value="Pkinase"/>
    <property type="match status" value="1"/>
</dbReference>
<feature type="region of interest" description="Disordered" evidence="1">
    <location>
        <begin position="1313"/>
        <end position="1334"/>
    </location>
</feature>
<evidence type="ECO:0000313" key="4">
    <source>
        <dbReference type="Proteomes" id="UP000009168"/>
    </source>
</evidence>
<dbReference type="Gene3D" id="1.10.510.10">
    <property type="entry name" value="Transferase(Phosphotransferase) domain 1"/>
    <property type="match status" value="1"/>
</dbReference>
<accession>Q22MQ7</accession>
<organism evidence="3 4">
    <name type="scientific">Tetrahymena thermophila (strain SB210)</name>
    <dbReference type="NCBI Taxonomy" id="312017"/>
    <lineage>
        <taxon>Eukaryota</taxon>
        <taxon>Sar</taxon>
        <taxon>Alveolata</taxon>
        <taxon>Ciliophora</taxon>
        <taxon>Intramacronucleata</taxon>
        <taxon>Oligohymenophorea</taxon>
        <taxon>Hymenostomatida</taxon>
        <taxon>Tetrahymenina</taxon>
        <taxon>Tetrahymenidae</taxon>
        <taxon>Tetrahymena</taxon>
    </lineage>
</organism>
<dbReference type="RefSeq" id="XP_976963.1">
    <property type="nucleotide sequence ID" value="XM_971870.1"/>
</dbReference>
<dbReference type="GO" id="GO:0004672">
    <property type="term" value="F:protein kinase activity"/>
    <property type="evidence" value="ECO:0007669"/>
    <property type="project" value="InterPro"/>
</dbReference>
<dbReference type="PROSITE" id="PS50011">
    <property type="entry name" value="PROTEIN_KINASE_DOM"/>
    <property type="match status" value="1"/>
</dbReference>
<dbReference type="EMBL" id="GG662720">
    <property type="protein sequence ID" value="EAR86670.1"/>
    <property type="molecule type" value="Genomic_DNA"/>
</dbReference>
<feature type="domain" description="Protein kinase" evidence="2">
    <location>
        <begin position="45"/>
        <end position="340"/>
    </location>
</feature>
<dbReference type="InParanoid" id="Q22MQ7"/>
<sequence>MSYNNYDRVPANPKRQQDITEEDDKFNRNIQRETPCKESEDEKYIILESQIAGDSAQKTYKCQMNENNERIGFVKVYNKNKLELYSNGKLVIQRARHSIDILQNFSRQSANWIPQLLNHQEDDDNIEIITEYVQDNINEMIEQKQIYSENDAIYLMKCILMSLNEMHNIKNVFNAEECYLNIAIHPKFLLFKQQNGLLSDAKKDIILFSNAGDLFQEEDLKKKNTKEIEQLIKINEYIAPETLKHKKITQQSNLWSVGCIFYEMLFNEKFMEINAEKASTKEGLSEYYQQVKYSSETLRSTLICKSTTISNFSITCLLGLLAFHEKDRYNWEQVKKNIFSLDLTKSIDEYDTKGTNHSYVSNNNTWANRKLANENYQKRQAFNTSNVYMSFTDNSVILDQHYEQMSNSIYQKSQNKSQLKQSAISNTNSQFNASQNIRTIKNEEDFLKQSFMNGVMKKSLIKANPRNENSYIEYMKKDQKDETVKSQINDNQVLNIISSFSHNGVQANCNNLAQFSQLNHNNSFTEDVFYEDDENLNVAADKSITKSVIKQSNFLGKSDLNKSNLSYTNSNKTISYNFSCNTNNQQISKDGNSKVNKNNESLLQKSSASNKSGIYKYQLQMPKYSELQQEEVQKNKTQDQQVNKSQHLENNSNISDNKSLFKHIEQHKLNQQKKFCPLLDQYDSSHKSDSNAVESSGDFTGFDFLDKLMAQRDAFNPDIDLNSNRSDVSSNPSNLKQIPLANPRNEVKNANDLNSNIETQKIQQNNQQALSIHDLSHSPYNKNTVKMSQNNLHKSGSLDISSKTLQMKNPNGTKSKVVSESKNDQSICKSENNKNPQIVYSVVPTPSQSQINIQITAAGTNKQFLSVQNEEQQQFKNASANKQREEGGGMQEVYSRFINASDLKIKLQHMQQNNCDENGQFLFDQEPIEGFDDSQSENGLKTPQQKEKIFDELVSQDEIACSYMLNTKMRNRMGLNLSHLQRAFSDQPQYQAYGEAYQEISGNQSFTSAVGYEKSVYYDQKNQMLVQKERKSSLVRSQTVSVANPPIQLLKDTILKDQYKPFNQNEELFVFSSFLDPFEFKIQSYFQIVLQKTEEIFKHFNNEECLNCVLVVLSLFRVRLYNLIFRQLTEQAKKNCDDSNKQQTDQKSQDYFQLTQSIKQEMKEKITSDKNIKKLDQLIMQFLKRSTLEKGRDLIEPHIYGIYRKHLFAFYNFLNKKIYDSQSEAKKELKLPYDKLIQMSRLGYHILILSHYQKVFKLYFKELFTQQENSSISNLYQFIEEKIAYMDLFQLQKEKNNIKSFLNIKQHNQISQALPQSSSPLNKHKTCRPPAQPINKNKMEQVNKQSILI</sequence>
<dbReference type="SUPFAM" id="SSF56112">
    <property type="entry name" value="Protein kinase-like (PK-like)"/>
    <property type="match status" value="1"/>
</dbReference>
<dbReference type="SMART" id="SM00220">
    <property type="entry name" value="S_TKc"/>
    <property type="match status" value="1"/>
</dbReference>
<protein>
    <submittedName>
        <fullName evidence="3">Kinase domain protein</fullName>
    </submittedName>
</protein>
<dbReference type="InterPro" id="IPR000719">
    <property type="entry name" value="Prot_kinase_dom"/>
</dbReference>
<gene>
    <name evidence="3" type="ORF">TTHERM_00031650</name>
</gene>
<evidence type="ECO:0000256" key="1">
    <source>
        <dbReference type="SAM" id="MobiDB-lite"/>
    </source>
</evidence>
<keyword evidence="3" id="KW-0808">Transferase</keyword>
<dbReference type="GO" id="GO:0005524">
    <property type="term" value="F:ATP binding"/>
    <property type="evidence" value="ECO:0007669"/>
    <property type="project" value="InterPro"/>
</dbReference>
<feature type="compositionally biased region" description="Polar residues" evidence="1">
    <location>
        <begin position="721"/>
        <end position="736"/>
    </location>
</feature>
<dbReference type="STRING" id="312017.Q22MQ7"/>
<feature type="compositionally biased region" description="Basic and acidic residues" evidence="1">
    <location>
        <begin position="25"/>
        <end position="39"/>
    </location>
</feature>
<dbReference type="Proteomes" id="UP000009168">
    <property type="component" value="Unassembled WGS sequence"/>
</dbReference>
<dbReference type="KEGG" id="tet:TTHERM_00031650"/>
<evidence type="ECO:0000313" key="3">
    <source>
        <dbReference type="EMBL" id="EAR86670.1"/>
    </source>
</evidence>
<proteinExistence type="predicted"/>
<dbReference type="InterPro" id="IPR011009">
    <property type="entry name" value="Kinase-like_dom_sf"/>
</dbReference>
<keyword evidence="3" id="KW-0418">Kinase</keyword>
<reference evidence="4" key="1">
    <citation type="journal article" date="2006" name="PLoS Biol.">
        <title>Macronuclear genome sequence of the ciliate Tetrahymena thermophila, a model eukaryote.</title>
        <authorList>
            <person name="Eisen J.A."/>
            <person name="Coyne R.S."/>
            <person name="Wu M."/>
            <person name="Wu D."/>
            <person name="Thiagarajan M."/>
            <person name="Wortman J.R."/>
            <person name="Badger J.H."/>
            <person name="Ren Q."/>
            <person name="Amedeo P."/>
            <person name="Jones K.M."/>
            <person name="Tallon L.J."/>
            <person name="Delcher A.L."/>
            <person name="Salzberg S.L."/>
            <person name="Silva J.C."/>
            <person name="Haas B.J."/>
            <person name="Majoros W.H."/>
            <person name="Farzad M."/>
            <person name="Carlton J.M."/>
            <person name="Smith R.K. Jr."/>
            <person name="Garg J."/>
            <person name="Pearlman R.E."/>
            <person name="Karrer K.M."/>
            <person name="Sun L."/>
            <person name="Manning G."/>
            <person name="Elde N.C."/>
            <person name="Turkewitz A.P."/>
            <person name="Asai D.J."/>
            <person name="Wilkes D.E."/>
            <person name="Wang Y."/>
            <person name="Cai H."/>
            <person name="Collins K."/>
            <person name="Stewart B.A."/>
            <person name="Lee S.R."/>
            <person name="Wilamowska K."/>
            <person name="Weinberg Z."/>
            <person name="Ruzzo W.L."/>
            <person name="Wloga D."/>
            <person name="Gaertig J."/>
            <person name="Frankel J."/>
            <person name="Tsao C.-C."/>
            <person name="Gorovsky M.A."/>
            <person name="Keeling P.J."/>
            <person name="Waller R.F."/>
            <person name="Patron N.J."/>
            <person name="Cherry J.M."/>
            <person name="Stover N.A."/>
            <person name="Krieger C.J."/>
            <person name="del Toro C."/>
            <person name="Ryder H.F."/>
            <person name="Williamson S.C."/>
            <person name="Barbeau R.A."/>
            <person name="Hamilton E.P."/>
            <person name="Orias E."/>
        </authorList>
    </citation>
    <scope>NUCLEOTIDE SEQUENCE [LARGE SCALE GENOMIC DNA]</scope>
    <source>
        <strain evidence="4">SB210</strain>
    </source>
</reference>
<name>Q22MQ7_TETTS</name>